<dbReference type="InterPro" id="IPR003524">
    <property type="entry name" value="PNAcMuramoyl-5peptid_Trfase"/>
</dbReference>
<dbReference type="Proteomes" id="UP001529514">
    <property type="component" value="Chromosome"/>
</dbReference>
<dbReference type="HAMAP" id="MF_00038">
    <property type="entry name" value="MraY"/>
    <property type="match status" value="1"/>
</dbReference>
<evidence type="ECO:0000256" key="2">
    <source>
        <dbReference type="ARBA" id="ARBA00005583"/>
    </source>
</evidence>
<evidence type="ECO:0000256" key="5">
    <source>
        <dbReference type="ARBA" id="ARBA00022692"/>
    </source>
</evidence>
<feature type="transmembrane region" description="Helical" evidence="12">
    <location>
        <begin position="20"/>
        <end position="40"/>
    </location>
</feature>
<feature type="transmembrane region" description="Helical" evidence="12">
    <location>
        <begin position="96"/>
        <end position="114"/>
    </location>
</feature>
<evidence type="ECO:0000256" key="7">
    <source>
        <dbReference type="ARBA" id="ARBA00022984"/>
    </source>
</evidence>
<keyword evidence="12" id="KW-0460">Magnesium</keyword>
<dbReference type="Pfam" id="PF00953">
    <property type="entry name" value="Glycos_transf_4"/>
    <property type="match status" value="1"/>
</dbReference>
<dbReference type="InterPro" id="IPR000715">
    <property type="entry name" value="Glycosyl_transferase_4"/>
</dbReference>
<gene>
    <name evidence="12 14" type="primary">mraY</name>
    <name evidence="14" type="ORF">TCT1_28640</name>
</gene>
<dbReference type="CDD" id="cd06852">
    <property type="entry name" value="GT_MraY"/>
    <property type="match status" value="1"/>
</dbReference>
<keyword evidence="12" id="KW-0479">Metal-binding</keyword>
<dbReference type="EMBL" id="AP028978">
    <property type="protein sequence ID" value="BET97943.1"/>
    <property type="molecule type" value="Genomic_DNA"/>
</dbReference>
<proteinExistence type="inferred from homology"/>
<keyword evidence="12" id="KW-1003">Cell membrane</keyword>
<feature type="transmembrane region" description="Helical" evidence="12">
    <location>
        <begin position="134"/>
        <end position="152"/>
    </location>
</feature>
<evidence type="ECO:0000256" key="9">
    <source>
        <dbReference type="ARBA" id="ARBA00023136"/>
    </source>
</evidence>
<evidence type="ECO:0000256" key="1">
    <source>
        <dbReference type="ARBA" id="ARBA00004141"/>
    </source>
</evidence>
<keyword evidence="8 12" id="KW-1133">Transmembrane helix</keyword>
<dbReference type="Pfam" id="PF10555">
    <property type="entry name" value="MraY_sig1"/>
    <property type="match status" value="1"/>
</dbReference>
<evidence type="ECO:0000256" key="6">
    <source>
        <dbReference type="ARBA" id="ARBA00022960"/>
    </source>
</evidence>
<dbReference type="InterPro" id="IPR018480">
    <property type="entry name" value="PNAcMuramoyl-5peptid_Trfase_CS"/>
</dbReference>
<comment type="similarity">
    <text evidence="2 12">Belongs to the glycosyltransferase 4 family. MraY subfamily.</text>
</comment>
<dbReference type="EC" id="2.7.8.13" evidence="12 13"/>
<dbReference type="RefSeq" id="WP_374051500.1">
    <property type="nucleotide sequence ID" value="NZ_AP028978.1"/>
</dbReference>
<evidence type="ECO:0000313" key="14">
    <source>
        <dbReference type="EMBL" id="BET97943.1"/>
    </source>
</evidence>
<organism evidence="14 15">
    <name type="scientific">Xenorhabdus taiwanensis</name>
    <dbReference type="NCBI Taxonomy" id="3085177"/>
    <lineage>
        <taxon>Bacteria</taxon>
        <taxon>Pseudomonadati</taxon>
        <taxon>Pseudomonadota</taxon>
        <taxon>Gammaproteobacteria</taxon>
        <taxon>Enterobacterales</taxon>
        <taxon>Morganellaceae</taxon>
        <taxon>Xenorhabdus</taxon>
    </lineage>
</organism>
<evidence type="ECO:0000256" key="3">
    <source>
        <dbReference type="ARBA" id="ARBA00022618"/>
    </source>
</evidence>
<evidence type="ECO:0000256" key="13">
    <source>
        <dbReference type="NCBIfam" id="TIGR00445"/>
    </source>
</evidence>
<protein>
    <recommendedName>
        <fullName evidence="12 13">Phospho-N-acetylmuramoyl-pentapeptide-transferase</fullName>
        <ecNumber evidence="12 13">2.7.8.13</ecNumber>
    </recommendedName>
    <alternativeName>
        <fullName evidence="12">UDP-MurNAc-pentapeptide phosphotransferase</fullName>
    </alternativeName>
</protein>
<feature type="transmembrane region" description="Helical" evidence="12">
    <location>
        <begin position="290"/>
        <end position="311"/>
    </location>
</feature>
<keyword evidence="9 12" id="KW-0472">Membrane</keyword>
<feature type="transmembrane region" description="Helical" evidence="12">
    <location>
        <begin position="263"/>
        <end position="284"/>
    </location>
</feature>
<dbReference type="NCBIfam" id="TIGR00445">
    <property type="entry name" value="mraY"/>
    <property type="match status" value="1"/>
</dbReference>
<keyword evidence="4 12" id="KW-0808">Transferase</keyword>
<evidence type="ECO:0000256" key="10">
    <source>
        <dbReference type="ARBA" id="ARBA00023306"/>
    </source>
</evidence>
<sequence length="360" mass="39976">MLVWLAEYLVKYHTGFNVFSYLTFRAIVGLLTALFIALWMGPRLIAYLQKLQIGQVVRDNGPESHFSKRGTPTMGGLLILFSITISVLLWARLDNSYVWCVLLVLIGYGVVGFVDDYRKVVRKDTKGLIARWKYFWQSVIALGVAFVMYSIGKDTSATQLVVPFFKEVMPQLGLFYILLTYFVIVGTSNAVNLTDGLDGLAIMPTVLVAAGFALVAWATGNVNFANYLHIPYLSHAGELVIVCTAIVGAGLGFLWFNTYPAQVFMGDVGSLALGGALGTIAVLLRQEFLLIIMGGVFVVETLSVILQVGSFKLRGQRIFRMAPIHHHYELKGWPEPRVIVRFWIISLMLVLIGLATLKVR</sequence>
<keyword evidence="5 12" id="KW-0812">Transmembrane</keyword>
<feature type="transmembrane region" description="Helical" evidence="12">
    <location>
        <begin position="172"/>
        <end position="193"/>
    </location>
</feature>
<keyword evidence="10 12" id="KW-0131">Cell cycle</keyword>
<reference evidence="14 15" key="1">
    <citation type="submission" date="2023-10" db="EMBL/GenBank/DDBJ databases">
        <title>Xenorhabdus taiwanensis sp. nov., a symbiotic bacterium associated with the entomopathogenic nematode Steinernema taiwanensis.</title>
        <authorList>
            <person name="Tseng C.T."/>
            <person name="Shu H.Y."/>
            <person name="Chen M.H."/>
            <person name="Fang Y.J."/>
            <person name="Wu T.L."/>
            <person name="Lin Y.C."/>
            <person name="Huang C.J."/>
        </authorList>
    </citation>
    <scope>NUCLEOTIDE SEQUENCE [LARGE SCALE GENOMIC DNA]</scope>
    <source>
        <strain evidence="14 15">TCT-1</strain>
    </source>
</reference>
<keyword evidence="3 12" id="KW-0132">Cell division</keyword>
<comment type="subcellular location">
    <subcellularLocation>
        <location evidence="12">Cell membrane</location>
        <topology evidence="12">Multi-pass membrane protein</topology>
    </subcellularLocation>
    <subcellularLocation>
        <location evidence="1">Membrane</location>
        <topology evidence="1">Multi-pass membrane protein</topology>
    </subcellularLocation>
</comment>
<feature type="transmembrane region" description="Helical" evidence="12">
    <location>
        <begin position="239"/>
        <end position="256"/>
    </location>
</feature>
<dbReference type="PANTHER" id="PTHR22926:SF5">
    <property type="entry name" value="PHOSPHO-N-ACETYLMURAMOYL-PENTAPEPTIDE-TRANSFERASE HOMOLOG"/>
    <property type="match status" value="1"/>
</dbReference>
<evidence type="ECO:0000256" key="11">
    <source>
        <dbReference type="ARBA" id="ARBA00023316"/>
    </source>
</evidence>
<evidence type="ECO:0000313" key="15">
    <source>
        <dbReference type="Proteomes" id="UP001529514"/>
    </source>
</evidence>
<keyword evidence="6 12" id="KW-0133">Cell shape</keyword>
<accession>A0ABN7C6E1</accession>
<name>A0ABN7C6E1_9GAMM</name>
<feature type="transmembrane region" description="Helical" evidence="12">
    <location>
        <begin position="73"/>
        <end position="90"/>
    </location>
</feature>
<keyword evidence="11 12" id="KW-0961">Cell wall biogenesis/degradation</keyword>
<comment type="function">
    <text evidence="12">Catalyzes the initial step of the lipid cycle reactions in the biosynthesis of the cell wall peptidoglycan: transfers peptidoglycan precursor phospho-MurNAc-pentapeptide from UDP-MurNAc-pentapeptide onto the lipid carrier undecaprenyl phosphate, yielding undecaprenyl-pyrophosphoryl-MurNAc-pentapeptide, known as lipid I.</text>
</comment>
<evidence type="ECO:0000256" key="8">
    <source>
        <dbReference type="ARBA" id="ARBA00022989"/>
    </source>
</evidence>
<comment type="cofactor">
    <cofactor evidence="12">
        <name>Mg(2+)</name>
        <dbReference type="ChEBI" id="CHEBI:18420"/>
    </cofactor>
</comment>
<comment type="catalytic activity">
    <reaction evidence="12">
        <text>UDP-N-acetyl-alpha-D-muramoyl-L-alanyl-gamma-D-glutamyl-meso-2,6-diaminopimeloyl-D-alanyl-D-alanine + di-trans,octa-cis-undecaprenyl phosphate = di-trans,octa-cis-undecaprenyl diphospho-N-acetyl-alpha-D-muramoyl-L-alanyl-D-glutamyl-meso-2,6-diaminopimeloyl-D-alanyl-D-alanine + UMP</text>
        <dbReference type="Rhea" id="RHEA:28386"/>
        <dbReference type="ChEBI" id="CHEBI:57865"/>
        <dbReference type="ChEBI" id="CHEBI:60392"/>
        <dbReference type="ChEBI" id="CHEBI:61386"/>
        <dbReference type="ChEBI" id="CHEBI:61387"/>
        <dbReference type="EC" id="2.7.8.13"/>
    </reaction>
</comment>
<dbReference type="PROSITE" id="PS01347">
    <property type="entry name" value="MRAY_1"/>
    <property type="match status" value="1"/>
</dbReference>
<dbReference type="PROSITE" id="PS01348">
    <property type="entry name" value="MRAY_2"/>
    <property type="match status" value="1"/>
</dbReference>
<feature type="transmembrane region" description="Helical" evidence="12">
    <location>
        <begin position="338"/>
        <end position="357"/>
    </location>
</feature>
<keyword evidence="7 12" id="KW-0573">Peptidoglycan synthesis</keyword>
<evidence type="ECO:0000256" key="4">
    <source>
        <dbReference type="ARBA" id="ARBA00022679"/>
    </source>
</evidence>
<comment type="pathway">
    <text evidence="12">Cell wall biogenesis; peptidoglycan biosynthesis.</text>
</comment>
<feature type="transmembrane region" description="Helical" evidence="12">
    <location>
        <begin position="200"/>
        <end position="219"/>
    </location>
</feature>
<dbReference type="PANTHER" id="PTHR22926">
    <property type="entry name" value="PHOSPHO-N-ACETYLMURAMOYL-PENTAPEPTIDE-TRANSFERASE"/>
    <property type="match status" value="1"/>
</dbReference>
<keyword evidence="15" id="KW-1185">Reference proteome</keyword>
<evidence type="ECO:0000256" key="12">
    <source>
        <dbReference type="HAMAP-Rule" id="MF_00038"/>
    </source>
</evidence>